<name>A0ABU1B786_9STRE</name>
<keyword evidence="3" id="KW-1185">Reference proteome</keyword>
<dbReference type="Proteomes" id="UP001228446">
    <property type="component" value="Unassembled WGS sequence"/>
</dbReference>
<gene>
    <name evidence="2" type="ORF">RFF62_09465</name>
</gene>
<feature type="transmembrane region" description="Helical" evidence="1">
    <location>
        <begin position="20"/>
        <end position="40"/>
    </location>
</feature>
<accession>A0ABU1B786</accession>
<feature type="transmembrane region" description="Helical" evidence="1">
    <location>
        <begin position="97"/>
        <end position="130"/>
    </location>
</feature>
<dbReference type="Pfam" id="PF16316">
    <property type="entry name" value="DUF4956"/>
    <property type="match status" value="1"/>
</dbReference>
<evidence type="ECO:0000256" key="1">
    <source>
        <dbReference type="SAM" id="Phobius"/>
    </source>
</evidence>
<sequence>MLSQLFQSVFSQSTMSVSGWGLVLSLLTSMVLGLGLAYIYRYRTDYSRDFAMMLVVLPTLIAVIIFLVNGNLGTSVAVAGAFSLIRFRSPASSSKELLFVFMATAVGLATGVGYLFLALWLTLLVGGVMIALERVRFSSKKTDWQELTIGLPQGSDHKVLLNQFVAELGTDVFLEKVKVKQEYLEVTYRLMLPWSDDTWLERLSIVDSSWIVNFSRTTKKKKSL</sequence>
<keyword evidence="1" id="KW-0812">Transmembrane</keyword>
<dbReference type="RefSeq" id="WP_308938316.1">
    <property type="nucleotide sequence ID" value="NZ_JAVIBP010000036.1"/>
</dbReference>
<keyword evidence="1" id="KW-0472">Membrane</keyword>
<keyword evidence="1" id="KW-1133">Transmembrane helix</keyword>
<evidence type="ECO:0000313" key="3">
    <source>
        <dbReference type="Proteomes" id="UP001228446"/>
    </source>
</evidence>
<dbReference type="EMBL" id="JAVIBX010000047">
    <property type="protein sequence ID" value="MDQ8833994.1"/>
    <property type="molecule type" value="Genomic_DNA"/>
</dbReference>
<reference evidence="2 3" key="1">
    <citation type="submission" date="2023-08" db="EMBL/GenBank/DDBJ databases">
        <title>Streptococcus ruminantium-associated sheep mastitis outbreak detected in Italy is distinct from bovine isolates.</title>
        <authorList>
            <person name="Rosa M.N."/>
            <person name="Vezina B."/>
            <person name="Tola S."/>
        </authorList>
    </citation>
    <scope>NUCLEOTIDE SEQUENCE [LARGE SCALE GENOMIC DNA]</scope>
    <source>
        <strain evidence="2 3">OM6730</strain>
    </source>
</reference>
<feature type="transmembrane region" description="Helical" evidence="1">
    <location>
        <begin position="52"/>
        <end position="85"/>
    </location>
</feature>
<organism evidence="2 3">
    <name type="scientific">Streptococcus ruminantium</name>
    <dbReference type="NCBI Taxonomy" id="1917441"/>
    <lineage>
        <taxon>Bacteria</taxon>
        <taxon>Bacillati</taxon>
        <taxon>Bacillota</taxon>
        <taxon>Bacilli</taxon>
        <taxon>Lactobacillales</taxon>
        <taxon>Streptococcaceae</taxon>
        <taxon>Streptococcus</taxon>
    </lineage>
</organism>
<dbReference type="InterPro" id="IPR032531">
    <property type="entry name" value="DUF4956"/>
</dbReference>
<proteinExistence type="predicted"/>
<comment type="caution">
    <text evidence="2">The sequence shown here is derived from an EMBL/GenBank/DDBJ whole genome shotgun (WGS) entry which is preliminary data.</text>
</comment>
<evidence type="ECO:0000313" key="2">
    <source>
        <dbReference type="EMBL" id="MDQ8833994.1"/>
    </source>
</evidence>
<protein>
    <submittedName>
        <fullName evidence="2">DUF4956 domain-containing protein</fullName>
    </submittedName>
</protein>